<gene>
    <name evidence="3" type="ORF">WKW82_26120</name>
</gene>
<dbReference type="RefSeq" id="WP_340345377.1">
    <property type="nucleotide sequence ID" value="NZ_JBBKZT010000013.1"/>
</dbReference>
<name>A0ABU8WTU2_9BURK</name>
<comment type="caution">
    <text evidence="3">The sequence shown here is derived from an EMBL/GenBank/DDBJ whole genome shotgun (WGS) entry which is preliminary data.</text>
</comment>
<dbReference type="InterPro" id="IPR050272">
    <property type="entry name" value="Isochorismatase-like_hydrls"/>
</dbReference>
<dbReference type="GO" id="GO:0016787">
    <property type="term" value="F:hydrolase activity"/>
    <property type="evidence" value="ECO:0007669"/>
    <property type="project" value="UniProtKB-KW"/>
</dbReference>
<dbReference type="SUPFAM" id="SSF52499">
    <property type="entry name" value="Isochorismatase-like hydrolases"/>
    <property type="match status" value="1"/>
</dbReference>
<evidence type="ECO:0000313" key="4">
    <source>
        <dbReference type="Proteomes" id="UP001385892"/>
    </source>
</evidence>
<evidence type="ECO:0000256" key="1">
    <source>
        <dbReference type="ARBA" id="ARBA00022801"/>
    </source>
</evidence>
<dbReference type="InterPro" id="IPR036380">
    <property type="entry name" value="Isochorismatase-like_sf"/>
</dbReference>
<dbReference type="EMBL" id="JBBKZT010000013">
    <property type="protein sequence ID" value="MEJ8850148.1"/>
    <property type="molecule type" value="Genomic_DNA"/>
</dbReference>
<dbReference type="Pfam" id="PF00857">
    <property type="entry name" value="Isochorismatase"/>
    <property type="match status" value="1"/>
</dbReference>
<organism evidence="3 4">
    <name type="scientific">Variovorax rhizosphaerae</name>
    <dbReference type="NCBI Taxonomy" id="1836200"/>
    <lineage>
        <taxon>Bacteria</taxon>
        <taxon>Pseudomonadati</taxon>
        <taxon>Pseudomonadota</taxon>
        <taxon>Betaproteobacteria</taxon>
        <taxon>Burkholderiales</taxon>
        <taxon>Comamonadaceae</taxon>
        <taxon>Variovorax</taxon>
    </lineage>
</organism>
<protein>
    <submittedName>
        <fullName evidence="3">Cysteine hydrolase</fullName>
    </submittedName>
</protein>
<evidence type="ECO:0000259" key="2">
    <source>
        <dbReference type="Pfam" id="PF00857"/>
    </source>
</evidence>
<keyword evidence="4" id="KW-1185">Reference proteome</keyword>
<proteinExistence type="predicted"/>
<dbReference type="CDD" id="cd00431">
    <property type="entry name" value="cysteine_hydrolases"/>
    <property type="match status" value="1"/>
</dbReference>
<accession>A0ABU8WTU2</accession>
<dbReference type="PANTHER" id="PTHR43540:SF1">
    <property type="entry name" value="ISOCHORISMATASE HYDROLASE"/>
    <property type="match status" value="1"/>
</dbReference>
<keyword evidence="1 3" id="KW-0378">Hydrolase</keyword>
<sequence>MKDAIYLVLDMENDLIHADGPNGKAAYGEQVRGRRIIENTRTAIDKARAAGVPIGFVRVGFSPDYRECPPNSPIFAGARKAGIFKLGEWGTEVHPDLGRQPGDFDIVKHRVSPFYSTSLEAILRAHGIRRIYCSGISTNAVVQATVREGHDRDYEMVVLEDACCGASTEEHEHAIGGLKRFCRITNSQDVVFE</sequence>
<dbReference type="Gene3D" id="3.40.50.850">
    <property type="entry name" value="Isochorismatase-like"/>
    <property type="match status" value="1"/>
</dbReference>
<dbReference type="InterPro" id="IPR000868">
    <property type="entry name" value="Isochorismatase-like_dom"/>
</dbReference>
<dbReference type="Proteomes" id="UP001385892">
    <property type="component" value="Unassembled WGS sequence"/>
</dbReference>
<feature type="domain" description="Isochorismatase-like" evidence="2">
    <location>
        <begin position="6"/>
        <end position="188"/>
    </location>
</feature>
<reference evidence="3 4" key="1">
    <citation type="submission" date="2024-03" db="EMBL/GenBank/DDBJ databases">
        <title>Novel species of the genus Variovorax.</title>
        <authorList>
            <person name="Liu Q."/>
            <person name="Xin Y.-H."/>
        </authorList>
    </citation>
    <scope>NUCLEOTIDE SEQUENCE [LARGE SCALE GENOMIC DNA]</scope>
    <source>
        <strain evidence="3 4">KACC 18900</strain>
    </source>
</reference>
<evidence type="ECO:0000313" key="3">
    <source>
        <dbReference type="EMBL" id="MEJ8850148.1"/>
    </source>
</evidence>
<dbReference type="PANTHER" id="PTHR43540">
    <property type="entry name" value="PEROXYUREIDOACRYLATE/UREIDOACRYLATE AMIDOHYDROLASE-RELATED"/>
    <property type="match status" value="1"/>
</dbReference>